<reference evidence="11" key="1">
    <citation type="submission" date="2022-10" db="EMBL/GenBank/DDBJ databases">
        <title>Whole-Genome Sequencing of Brachybacterium huguangmaarense BRM-3, Isolated from Betula schmidtii.</title>
        <authorList>
            <person name="Haam D."/>
        </authorList>
    </citation>
    <scope>NUCLEOTIDE SEQUENCE</scope>
    <source>
        <strain evidence="11">BRM-3</strain>
    </source>
</reference>
<gene>
    <name evidence="11" type="ORF">BRM3_07875</name>
</gene>
<evidence type="ECO:0000256" key="7">
    <source>
        <dbReference type="ARBA" id="ARBA00023306"/>
    </source>
</evidence>
<dbReference type="EMBL" id="CP107020">
    <property type="protein sequence ID" value="UYG15569.1"/>
    <property type="molecule type" value="Genomic_DNA"/>
</dbReference>
<feature type="compositionally biased region" description="Basic and acidic residues" evidence="8">
    <location>
        <begin position="140"/>
        <end position="158"/>
    </location>
</feature>
<dbReference type="RefSeq" id="WP_263592783.1">
    <property type="nucleotide sequence ID" value="NZ_CP107020.1"/>
</dbReference>
<evidence type="ECO:0000256" key="5">
    <source>
        <dbReference type="ARBA" id="ARBA00022989"/>
    </source>
</evidence>
<dbReference type="Gene3D" id="3.10.20.310">
    <property type="entry name" value="membrane protein fhac"/>
    <property type="match status" value="1"/>
</dbReference>
<dbReference type="Proteomes" id="UP001164305">
    <property type="component" value="Chromosome"/>
</dbReference>
<protein>
    <submittedName>
        <fullName evidence="11">FtsQ-type POTRA domain-containing protein</fullName>
    </submittedName>
</protein>
<evidence type="ECO:0000256" key="8">
    <source>
        <dbReference type="SAM" id="MobiDB-lite"/>
    </source>
</evidence>
<evidence type="ECO:0000256" key="3">
    <source>
        <dbReference type="ARBA" id="ARBA00022618"/>
    </source>
</evidence>
<evidence type="ECO:0000256" key="2">
    <source>
        <dbReference type="ARBA" id="ARBA00022475"/>
    </source>
</evidence>
<evidence type="ECO:0000256" key="4">
    <source>
        <dbReference type="ARBA" id="ARBA00022692"/>
    </source>
</evidence>
<dbReference type="InterPro" id="IPR050487">
    <property type="entry name" value="FtsQ_DivIB"/>
</dbReference>
<proteinExistence type="predicted"/>
<name>A0ABY6FXD2_9MICO</name>
<feature type="compositionally biased region" description="Low complexity" evidence="8">
    <location>
        <begin position="10"/>
        <end position="29"/>
    </location>
</feature>
<feature type="region of interest" description="Disordered" evidence="8">
    <location>
        <begin position="1"/>
        <end position="158"/>
    </location>
</feature>
<keyword evidence="7" id="KW-0131">Cell cycle</keyword>
<feature type="compositionally biased region" description="Low complexity" evidence="8">
    <location>
        <begin position="60"/>
        <end position="86"/>
    </location>
</feature>
<accession>A0ABY6FXD2</accession>
<keyword evidence="4 9" id="KW-0812">Transmembrane</keyword>
<dbReference type="PROSITE" id="PS51779">
    <property type="entry name" value="POTRA"/>
    <property type="match status" value="1"/>
</dbReference>
<organism evidence="11 12">
    <name type="scientific">Brachybacterium huguangmaarense</name>
    <dbReference type="NCBI Taxonomy" id="1652028"/>
    <lineage>
        <taxon>Bacteria</taxon>
        <taxon>Bacillati</taxon>
        <taxon>Actinomycetota</taxon>
        <taxon>Actinomycetes</taxon>
        <taxon>Micrococcales</taxon>
        <taxon>Dermabacteraceae</taxon>
        <taxon>Brachybacterium</taxon>
    </lineage>
</organism>
<keyword evidence="5 9" id="KW-1133">Transmembrane helix</keyword>
<dbReference type="InterPro" id="IPR034746">
    <property type="entry name" value="POTRA"/>
</dbReference>
<dbReference type="PANTHER" id="PTHR37820">
    <property type="entry name" value="CELL DIVISION PROTEIN DIVIB"/>
    <property type="match status" value="1"/>
</dbReference>
<evidence type="ECO:0000313" key="11">
    <source>
        <dbReference type="EMBL" id="UYG15569.1"/>
    </source>
</evidence>
<evidence type="ECO:0000256" key="6">
    <source>
        <dbReference type="ARBA" id="ARBA00023136"/>
    </source>
</evidence>
<dbReference type="InterPro" id="IPR013685">
    <property type="entry name" value="POTRA_FtsQ_type"/>
</dbReference>
<feature type="domain" description="POTRA" evidence="10">
    <location>
        <begin position="205"/>
        <end position="273"/>
    </location>
</feature>
<keyword evidence="3" id="KW-0132">Cell division</keyword>
<comment type="subcellular location">
    <subcellularLocation>
        <location evidence="1">Membrane</location>
    </subcellularLocation>
</comment>
<dbReference type="Pfam" id="PF08478">
    <property type="entry name" value="POTRA_1"/>
    <property type="match status" value="1"/>
</dbReference>
<evidence type="ECO:0000259" key="10">
    <source>
        <dbReference type="PROSITE" id="PS51779"/>
    </source>
</evidence>
<evidence type="ECO:0000256" key="1">
    <source>
        <dbReference type="ARBA" id="ARBA00004370"/>
    </source>
</evidence>
<keyword evidence="6 9" id="KW-0472">Membrane</keyword>
<sequence length="402" mass="41029">MARRPHAPRRPAAPGSGAPRSGAHTRAPGAPRPRPARPEAPEPAERSADHATDPQHGRAADGAAGHAAADGAGRAAHAGSSHAAGATPEPGSARRTTTRTEGDAARRAAARRAAARPATGRSPSHEDAGAGSVAVGTRAGRPEPDEAGDHSERGRGAVVHAADRFRDLVRPRPWRRRRRTLAIVGIAILALLVAALVAVLTLPAFEVQKTSVSGISYVDESAVDGAVASARGTSELLLPTSDLEAAVEKVPGVRSATVERQWPDGMHVTVTERRPLATVTDAAGTTVIVDADGKALPDAAGKGHELVSLQVGEGAVDHSAATSAMLDVLASLPEDLRGRVTAITATTASDVTLAVSTDDGDTKTLVWGDAKDGELKAKVTDALLDEPGTVIDVSAPSAPVTR</sequence>
<evidence type="ECO:0000313" key="12">
    <source>
        <dbReference type="Proteomes" id="UP001164305"/>
    </source>
</evidence>
<dbReference type="PANTHER" id="PTHR37820:SF1">
    <property type="entry name" value="CELL DIVISION PROTEIN FTSQ"/>
    <property type="match status" value="1"/>
</dbReference>
<feature type="transmembrane region" description="Helical" evidence="9">
    <location>
        <begin position="180"/>
        <end position="205"/>
    </location>
</feature>
<feature type="compositionally biased region" description="Basic and acidic residues" evidence="8">
    <location>
        <begin position="36"/>
        <end position="59"/>
    </location>
</feature>
<keyword evidence="2" id="KW-1003">Cell membrane</keyword>
<keyword evidence="12" id="KW-1185">Reference proteome</keyword>
<evidence type="ECO:0000256" key="9">
    <source>
        <dbReference type="SAM" id="Phobius"/>
    </source>
</evidence>